<dbReference type="GO" id="GO:0015074">
    <property type="term" value="P:DNA integration"/>
    <property type="evidence" value="ECO:0007669"/>
    <property type="project" value="InterPro"/>
</dbReference>
<dbReference type="PROSITE" id="PS01043">
    <property type="entry name" value="TRANSPOSASE_IS30"/>
    <property type="match status" value="1"/>
</dbReference>
<keyword evidence="4" id="KW-0238">DNA-binding</keyword>
<protein>
    <submittedName>
        <fullName evidence="7">IS30 family transposase</fullName>
    </submittedName>
</protein>
<dbReference type="PANTHER" id="PTHR10948:SF23">
    <property type="entry name" value="TRANSPOSASE INSI FOR INSERTION SEQUENCE ELEMENT IS30A-RELATED"/>
    <property type="match status" value="1"/>
</dbReference>
<accession>A0AAU8IGE9</accession>
<evidence type="ECO:0000256" key="5">
    <source>
        <dbReference type="ARBA" id="ARBA00023172"/>
    </source>
</evidence>
<name>A0AAU8IGE9_9BACL</name>
<evidence type="ECO:0000313" key="7">
    <source>
        <dbReference type="EMBL" id="XCJ17088.1"/>
    </source>
</evidence>
<dbReference type="Gene3D" id="1.10.10.60">
    <property type="entry name" value="Homeodomain-like"/>
    <property type="match status" value="1"/>
</dbReference>
<dbReference type="InterPro" id="IPR001584">
    <property type="entry name" value="Integrase_cat-core"/>
</dbReference>
<dbReference type="GO" id="GO:0004803">
    <property type="term" value="F:transposase activity"/>
    <property type="evidence" value="ECO:0007669"/>
    <property type="project" value="InterPro"/>
</dbReference>
<dbReference type="InterPro" id="IPR001598">
    <property type="entry name" value="Transposase_IS30_CS"/>
</dbReference>
<dbReference type="GO" id="GO:0005829">
    <property type="term" value="C:cytosol"/>
    <property type="evidence" value="ECO:0007669"/>
    <property type="project" value="TreeGrafter"/>
</dbReference>
<evidence type="ECO:0000259" key="6">
    <source>
        <dbReference type="PROSITE" id="PS50994"/>
    </source>
</evidence>
<dbReference type="Pfam" id="PF13936">
    <property type="entry name" value="HTH_38"/>
    <property type="match status" value="1"/>
</dbReference>
<dbReference type="GO" id="GO:0003677">
    <property type="term" value="F:DNA binding"/>
    <property type="evidence" value="ECO:0007669"/>
    <property type="project" value="UniProtKB-KW"/>
</dbReference>
<evidence type="ECO:0000256" key="2">
    <source>
        <dbReference type="ARBA" id="ARBA00006363"/>
    </source>
</evidence>
<proteinExistence type="inferred from homology"/>
<dbReference type="InterPro" id="IPR012337">
    <property type="entry name" value="RNaseH-like_sf"/>
</dbReference>
<keyword evidence="5" id="KW-0233">DNA recombination</keyword>
<dbReference type="PANTHER" id="PTHR10948">
    <property type="entry name" value="TRANSPOSASE"/>
    <property type="match status" value="1"/>
</dbReference>
<dbReference type="AlphaFoldDB" id="A0AAU8IGE9"/>
<dbReference type="NCBIfam" id="NF033563">
    <property type="entry name" value="transpos_IS30"/>
    <property type="match status" value="1"/>
</dbReference>
<evidence type="ECO:0000256" key="4">
    <source>
        <dbReference type="ARBA" id="ARBA00023125"/>
    </source>
</evidence>
<gene>
    <name evidence="7" type="ORF">ABNN70_00590</name>
</gene>
<keyword evidence="3" id="KW-0815">Transposition</keyword>
<dbReference type="RefSeq" id="WP_353948395.1">
    <property type="nucleotide sequence ID" value="NZ_CP159510.1"/>
</dbReference>
<reference evidence="7" key="1">
    <citation type="submission" date="2024-06" db="EMBL/GenBank/DDBJ databases">
        <authorList>
            <person name="Fan A."/>
            <person name="Zhang F.Y."/>
            <person name="Zhang L."/>
        </authorList>
    </citation>
    <scope>NUCLEOTIDE SEQUENCE</scope>
    <source>
        <strain evidence="7">Y61</strain>
    </source>
</reference>
<comment type="function">
    <text evidence="1">Required for the transposition of the insertion element.</text>
</comment>
<evidence type="ECO:0000256" key="1">
    <source>
        <dbReference type="ARBA" id="ARBA00002190"/>
    </source>
</evidence>
<feature type="domain" description="Integrase catalytic" evidence="6">
    <location>
        <begin position="186"/>
        <end position="339"/>
    </location>
</feature>
<dbReference type="GO" id="GO:0006313">
    <property type="term" value="P:DNA transposition"/>
    <property type="evidence" value="ECO:0007669"/>
    <property type="project" value="InterPro"/>
</dbReference>
<dbReference type="InterPro" id="IPR013324">
    <property type="entry name" value="RNA_pol_sigma_r3/r4-like"/>
</dbReference>
<evidence type="ECO:0000256" key="3">
    <source>
        <dbReference type="ARBA" id="ARBA00022578"/>
    </source>
</evidence>
<dbReference type="InterPro" id="IPR051917">
    <property type="entry name" value="Transposase-Integrase"/>
</dbReference>
<dbReference type="SUPFAM" id="SSF88659">
    <property type="entry name" value="Sigma3 and sigma4 domains of RNA polymerase sigma factors"/>
    <property type="match status" value="1"/>
</dbReference>
<organism evidence="7">
    <name type="scientific">Sporolactobacillus sp. Y61</name>
    <dbReference type="NCBI Taxonomy" id="3160863"/>
    <lineage>
        <taxon>Bacteria</taxon>
        <taxon>Bacillati</taxon>
        <taxon>Bacillota</taxon>
        <taxon>Bacilli</taxon>
        <taxon>Bacillales</taxon>
        <taxon>Sporolactobacillaceae</taxon>
        <taxon>Sporolactobacillus</taxon>
    </lineage>
</organism>
<comment type="similarity">
    <text evidence="2">Belongs to the transposase IS30 family.</text>
</comment>
<dbReference type="SUPFAM" id="SSF53098">
    <property type="entry name" value="Ribonuclease H-like"/>
    <property type="match status" value="1"/>
</dbReference>
<dbReference type="InterPro" id="IPR053392">
    <property type="entry name" value="Transposase_IS30-like"/>
</dbReference>
<dbReference type="PROSITE" id="PS50994">
    <property type="entry name" value="INTEGRASE"/>
    <property type="match status" value="1"/>
</dbReference>
<sequence length="341" mass="39724">MTQSKNSTAEHYQQLTPEERSAIEAYLNAGKSKAEISRLLHRSRSTISREIRRGRVQQRNYDYLFVYRYYADTSQLFHERARQKCHSKGLEERCWLFFKMFTKALKRRPRIESVDSYIHVFKQAHPDKPCPSTPTVYRYIDQGRLGVKNIDLPAKLRRHVKASHHNHSRKNQRLAGTSIEERSDVINDRKRFGDWEGDLVKGKRRASEPALLTLTERQLRYELIVKIPDYHADTCLKYLQNVVDKQPELFKTITFDNGSEFKLLDQVKGPQVYFAHPYSPWERGSNENQNGLIREYIPKGQSLRGFSKDAIAQVQEALNQKHRKALSYASAAELIEAALAS</sequence>
<dbReference type="Gene3D" id="3.30.420.10">
    <property type="entry name" value="Ribonuclease H-like superfamily/Ribonuclease H"/>
    <property type="match status" value="1"/>
</dbReference>
<dbReference type="EMBL" id="CP159510">
    <property type="protein sequence ID" value="XCJ17088.1"/>
    <property type="molecule type" value="Genomic_DNA"/>
</dbReference>
<dbReference type="InterPro" id="IPR025246">
    <property type="entry name" value="IS30-like_HTH"/>
</dbReference>
<dbReference type="InterPro" id="IPR036397">
    <property type="entry name" value="RNaseH_sf"/>
</dbReference>